<organism evidence="1 2">
    <name type="scientific">Lactuca sativa</name>
    <name type="common">Garden lettuce</name>
    <dbReference type="NCBI Taxonomy" id="4236"/>
    <lineage>
        <taxon>Eukaryota</taxon>
        <taxon>Viridiplantae</taxon>
        <taxon>Streptophyta</taxon>
        <taxon>Embryophyta</taxon>
        <taxon>Tracheophyta</taxon>
        <taxon>Spermatophyta</taxon>
        <taxon>Magnoliopsida</taxon>
        <taxon>eudicotyledons</taxon>
        <taxon>Gunneridae</taxon>
        <taxon>Pentapetalae</taxon>
        <taxon>asterids</taxon>
        <taxon>campanulids</taxon>
        <taxon>Asterales</taxon>
        <taxon>Asteraceae</taxon>
        <taxon>Cichorioideae</taxon>
        <taxon>Cichorieae</taxon>
        <taxon>Lactucinae</taxon>
        <taxon>Lactuca</taxon>
    </lineage>
</organism>
<dbReference type="Gene3D" id="2.40.50.140">
    <property type="entry name" value="Nucleic acid-binding proteins"/>
    <property type="match status" value="1"/>
</dbReference>
<proteinExistence type="predicted"/>
<reference evidence="1 2" key="1">
    <citation type="journal article" date="2017" name="Nat. Commun.">
        <title>Genome assembly with in vitro proximity ligation data and whole-genome triplication in lettuce.</title>
        <authorList>
            <person name="Reyes-Chin-Wo S."/>
            <person name="Wang Z."/>
            <person name="Yang X."/>
            <person name="Kozik A."/>
            <person name="Arikit S."/>
            <person name="Song C."/>
            <person name="Xia L."/>
            <person name="Froenicke L."/>
            <person name="Lavelle D.O."/>
            <person name="Truco M.J."/>
            <person name="Xia R."/>
            <person name="Zhu S."/>
            <person name="Xu C."/>
            <person name="Xu H."/>
            <person name="Xu X."/>
            <person name="Cox K."/>
            <person name="Korf I."/>
            <person name="Meyers B.C."/>
            <person name="Michelmore R.W."/>
        </authorList>
    </citation>
    <scope>NUCLEOTIDE SEQUENCE [LARGE SCALE GENOMIC DNA]</scope>
    <source>
        <strain evidence="2">cv. Salinas</strain>
        <tissue evidence="1">Seedlings</tissue>
    </source>
</reference>
<accession>A0A9R1WGA8</accession>
<dbReference type="EMBL" id="NBSK02000001">
    <property type="protein sequence ID" value="KAJ0226192.1"/>
    <property type="molecule type" value="Genomic_DNA"/>
</dbReference>
<sequence>MSTQLTPIMEINQASHNRWTALVQILECQHVLQTKKGSSYKRLMLTDSEGLKFTAIIFSENLNYYARTFTQYRRYRISNVFVIPCDPRYAVSLYGFSWVLNKRTLVQEHPDRNPVNLPCTYEFKPFTRLHEHAESEHLQNVRGIVVRCLPSYEQGSDLVSRRDVKTAFGDHSVEPIR</sequence>
<evidence type="ECO:0000313" key="2">
    <source>
        <dbReference type="Proteomes" id="UP000235145"/>
    </source>
</evidence>
<dbReference type="AlphaFoldDB" id="A0A9R1WGA8"/>
<dbReference type="Proteomes" id="UP000235145">
    <property type="component" value="Unassembled WGS sequence"/>
</dbReference>
<dbReference type="InterPro" id="IPR012340">
    <property type="entry name" value="NA-bd_OB-fold"/>
</dbReference>
<gene>
    <name evidence="1" type="ORF">LSAT_V11C100012110</name>
</gene>
<name>A0A9R1WGA8_LACSA</name>
<protein>
    <submittedName>
        <fullName evidence="1">Uncharacterized protein</fullName>
    </submittedName>
</protein>
<keyword evidence="2" id="KW-1185">Reference proteome</keyword>
<dbReference type="SUPFAM" id="SSF50249">
    <property type="entry name" value="Nucleic acid-binding proteins"/>
    <property type="match status" value="1"/>
</dbReference>
<comment type="caution">
    <text evidence="1">The sequence shown here is derived from an EMBL/GenBank/DDBJ whole genome shotgun (WGS) entry which is preliminary data.</text>
</comment>
<evidence type="ECO:0000313" key="1">
    <source>
        <dbReference type="EMBL" id="KAJ0226192.1"/>
    </source>
</evidence>